<feature type="transmembrane region" description="Helical" evidence="5">
    <location>
        <begin position="46"/>
        <end position="69"/>
    </location>
</feature>
<evidence type="ECO:0000256" key="1">
    <source>
        <dbReference type="ARBA" id="ARBA00004141"/>
    </source>
</evidence>
<name>A0A382EKJ4_9ZZZZ</name>
<keyword evidence="3 5" id="KW-1133">Transmembrane helix</keyword>
<evidence type="ECO:0000256" key="3">
    <source>
        <dbReference type="ARBA" id="ARBA00022989"/>
    </source>
</evidence>
<keyword evidence="4 5" id="KW-0472">Membrane</keyword>
<evidence type="ECO:0000256" key="5">
    <source>
        <dbReference type="SAM" id="Phobius"/>
    </source>
</evidence>
<feature type="non-terminal residue" evidence="6">
    <location>
        <position position="70"/>
    </location>
</feature>
<dbReference type="AlphaFoldDB" id="A0A382EKJ4"/>
<dbReference type="EMBL" id="UINC01044690">
    <property type="protein sequence ID" value="SVB50481.1"/>
    <property type="molecule type" value="Genomic_DNA"/>
</dbReference>
<dbReference type="GO" id="GO:0016020">
    <property type="term" value="C:membrane"/>
    <property type="evidence" value="ECO:0007669"/>
    <property type="project" value="UniProtKB-SubCell"/>
</dbReference>
<evidence type="ECO:0000313" key="6">
    <source>
        <dbReference type="EMBL" id="SVB50481.1"/>
    </source>
</evidence>
<protein>
    <recommendedName>
        <fullName evidence="7">Citrate transporter-like domain-containing protein</fullName>
    </recommendedName>
</protein>
<accession>A0A382EKJ4</accession>
<proteinExistence type="predicted"/>
<feature type="transmembrane region" description="Helical" evidence="5">
    <location>
        <begin position="9"/>
        <end position="26"/>
    </location>
</feature>
<dbReference type="Pfam" id="PF00939">
    <property type="entry name" value="Na_sulph_symp"/>
    <property type="match status" value="1"/>
</dbReference>
<dbReference type="InterPro" id="IPR001898">
    <property type="entry name" value="SLC13A/DASS"/>
</dbReference>
<evidence type="ECO:0000256" key="4">
    <source>
        <dbReference type="ARBA" id="ARBA00023136"/>
    </source>
</evidence>
<organism evidence="6">
    <name type="scientific">marine metagenome</name>
    <dbReference type="NCBI Taxonomy" id="408172"/>
    <lineage>
        <taxon>unclassified sequences</taxon>
        <taxon>metagenomes</taxon>
        <taxon>ecological metagenomes</taxon>
    </lineage>
</organism>
<comment type="subcellular location">
    <subcellularLocation>
        <location evidence="1">Membrane</location>
        <topology evidence="1">Multi-pass membrane protein</topology>
    </subcellularLocation>
</comment>
<keyword evidence="2 5" id="KW-0812">Transmembrane</keyword>
<sequence>MEASFKRQVIVLGVGAVVFLALLAMPTPEALTPEGQRMLAVTALMAIWWIGEGTSISVTALLPLVLFPLL</sequence>
<reference evidence="6" key="1">
    <citation type="submission" date="2018-05" db="EMBL/GenBank/DDBJ databases">
        <authorList>
            <person name="Lanie J.A."/>
            <person name="Ng W.-L."/>
            <person name="Kazmierczak K.M."/>
            <person name="Andrzejewski T.M."/>
            <person name="Davidsen T.M."/>
            <person name="Wayne K.J."/>
            <person name="Tettelin H."/>
            <person name="Glass J.I."/>
            <person name="Rusch D."/>
            <person name="Podicherti R."/>
            <person name="Tsui H.-C.T."/>
            <person name="Winkler M.E."/>
        </authorList>
    </citation>
    <scope>NUCLEOTIDE SEQUENCE</scope>
</reference>
<dbReference type="GO" id="GO:0022857">
    <property type="term" value="F:transmembrane transporter activity"/>
    <property type="evidence" value="ECO:0007669"/>
    <property type="project" value="InterPro"/>
</dbReference>
<evidence type="ECO:0000256" key="2">
    <source>
        <dbReference type="ARBA" id="ARBA00022692"/>
    </source>
</evidence>
<evidence type="ECO:0008006" key="7">
    <source>
        <dbReference type="Google" id="ProtNLM"/>
    </source>
</evidence>
<gene>
    <name evidence="6" type="ORF">METZ01_LOCUS203335</name>
</gene>